<dbReference type="RefSeq" id="WP_074834356.1">
    <property type="nucleotide sequence ID" value="NZ_FOAT01000012.1"/>
</dbReference>
<organism evidence="1 2">
    <name type="scientific">Ruminococcus albus</name>
    <dbReference type="NCBI Taxonomy" id="1264"/>
    <lineage>
        <taxon>Bacteria</taxon>
        <taxon>Bacillati</taxon>
        <taxon>Bacillota</taxon>
        <taxon>Clostridia</taxon>
        <taxon>Eubacteriales</taxon>
        <taxon>Oscillospiraceae</taxon>
        <taxon>Ruminococcus</taxon>
    </lineage>
</organism>
<reference evidence="1 2" key="1">
    <citation type="submission" date="2016-10" db="EMBL/GenBank/DDBJ databases">
        <authorList>
            <person name="de Groot N.N."/>
        </authorList>
    </citation>
    <scope>NUCLEOTIDE SEQUENCE [LARGE SCALE GENOMIC DNA]</scope>
    <source>
        <strain evidence="1 2">KH2T6</strain>
    </source>
</reference>
<protein>
    <submittedName>
        <fullName evidence="1">Uncharacterized protein</fullName>
    </submittedName>
</protein>
<gene>
    <name evidence="1" type="ORF">SAMN05216469_11298</name>
</gene>
<dbReference type="EMBL" id="FOAT01000012">
    <property type="protein sequence ID" value="SEL13420.1"/>
    <property type="molecule type" value="Genomic_DNA"/>
</dbReference>
<name>A0A1H7MQ52_RUMAL</name>
<dbReference type="AlphaFoldDB" id="A0A1H7MQ52"/>
<sequence>MTNQEWLATLPPEELGKLLDVSCSVCVHRELRHCDYCDCAEGIAEWAKQEHEEDNDNAKS</sequence>
<accession>A0A1H7MQ52</accession>
<proteinExistence type="predicted"/>
<evidence type="ECO:0000313" key="1">
    <source>
        <dbReference type="EMBL" id="SEL13420.1"/>
    </source>
</evidence>
<evidence type="ECO:0000313" key="2">
    <source>
        <dbReference type="Proteomes" id="UP000186015"/>
    </source>
</evidence>
<dbReference type="Proteomes" id="UP000186015">
    <property type="component" value="Unassembled WGS sequence"/>
</dbReference>